<accession>A0A5J5KXE0</accession>
<comment type="similarity">
    <text evidence="7">Belongs to the drug/metabolite transporter (DMT) superfamily. Small multidrug resistance (SMR) (TC 2.A.7.1) family.</text>
</comment>
<evidence type="ECO:0000256" key="6">
    <source>
        <dbReference type="ARBA" id="ARBA00023136"/>
    </source>
</evidence>
<feature type="transmembrane region" description="Helical" evidence="8">
    <location>
        <begin position="57"/>
        <end position="76"/>
    </location>
</feature>
<dbReference type="Proteomes" id="UP000325957">
    <property type="component" value="Unassembled WGS sequence"/>
</dbReference>
<dbReference type="EMBL" id="SZWF01000018">
    <property type="protein sequence ID" value="KAA9393496.1"/>
    <property type="molecule type" value="Genomic_DNA"/>
</dbReference>
<dbReference type="Gene3D" id="1.10.3730.20">
    <property type="match status" value="1"/>
</dbReference>
<proteinExistence type="inferred from homology"/>
<feature type="transmembrane region" description="Helical" evidence="8">
    <location>
        <begin position="33"/>
        <end position="50"/>
    </location>
</feature>
<sequence length="122" mass="12315">MAWALLLVSAVFEAVWATALGTSDGLSEPAPTIVFFIALAASMAGLGWSVKHIPIGTAYAVWTGVGAALTVTYAMTTGAESISAGKIVFITGIIVAVVGLKLAPDGATEEHREAAGDGPAEK</sequence>
<organism evidence="9 10">
    <name type="scientific">Kocuria coralli</name>
    <dbReference type="NCBI Taxonomy" id="1461025"/>
    <lineage>
        <taxon>Bacteria</taxon>
        <taxon>Bacillati</taxon>
        <taxon>Actinomycetota</taxon>
        <taxon>Actinomycetes</taxon>
        <taxon>Micrococcales</taxon>
        <taxon>Micrococcaceae</taxon>
        <taxon>Kocuria</taxon>
    </lineage>
</organism>
<evidence type="ECO:0000313" key="10">
    <source>
        <dbReference type="Proteomes" id="UP000325957"/>
    </source>
</evidence>
<keyword evidence="6 8" id="KW-0472">Membrane</keyword>
<dbReference type="PANTHER" id="PTHR30561">
    <property type="entry name" value="SMR FAMILY PROTON-DEPENDENT DRUG EFFLUX TRANSPORTER SUGE"/>
    <property type="match status" value="1"/>
</dbReference>
<dbReference type="Pfam" id="PF00893">
    <property type="entry name" value="Multi_Drug_Res"/>
    <property type="match status" value="1"/>
</dbReference>
<keyword evidence="3" id="KW-1003">Cell membrane</keyword>
<evidence type="ECO:0000256" key="3">
    <source>
        <dbReference type="ARBA" id="ARBA00022475"/>
    </source>
</evidence>
<evidence type="ECO:0000256" key="2">
    <source>
        <dbReference type="ARBA" id="ARBA00022448"/>
    </source>
</evidence>
<comment type="subcellular location">
    <subcellularLocation>
        <location evidence="1 7">Cell membrane</location>
        <topology evidence="1 7">Multi-pass membrane protein</topology>
    </subcellularLocation>
</comment>
<dbReference type="InterPro" id="IPR045324">
    <property type="entry name" value="Small_multidrug_res"/>
</dbReference>
<reference evidence="9 10" key="1">
    <citation type="submission" date="2019-05" db="EMBL/GenBank/DDBJ databases">
        <title>Kocuria coralli sp. nov., a novel actinobacterium isolated from coral reef seawater.</title>
        <authorList>
            <person name="Li J."/>
        </authorList>
    </citation>
    <scope>NUCLEOTIDE SEQUENCE [LARGE SCALE GENOMIC DNA]</scope>
    <source>
        <strain evidence="9 10">SCSIO 13007</strain>
    </source>
</reference>
<dbReference type="InterPro" id="IPR000390">
    <property type="entry name" value="Small_drug/metabolite_transptr"/>
</dbReference>
<keyword evidence="5 8" id="KW-1133">Transmembrane helix</keyword>
<dbReference type="AlphaFoldDB" id="A0A5J5KXE0"/>
<dbReference type="OrthoDB" id="21828at2"/>
<dbReference type="RefSeq" id="WP_158034530.1">
    <property type="nucleotide sequence ID" value="NZ_ML708623.1"/>
</dbReference>
<evidence type="ECO:0000313" key="9">
    <source>
        <dbReference type="EMBL" id="KAA9393496.1"/>
    </source>
</evidence>
<evidence type="ECO:0000256" key="8">
    <source>
        <dbReference type="SAM" id="Phobius"/>
    </source>
</evidence>
<evidence type="ECO:0000256" key="1">
    <source>
        <dbReference type="ARBA" id="ARBA00004651"/>
    </source>
</evidence>
<comment type="caution">
    <text evidence="9">The sequence shown here is derived from an EMBL/GenBank/DDBJ whole genome shotgun (WGS) entry which is preliminary data.</text>
</comment>
<evidence type="ECO:0000256" key="5">
    <source>
        <dbReference type="ARBA" id="ARBA00022989"/>
    </source>
</evidence>
<evidence type="ECO:0000256" key="4">
    <source>
        <dbReference type="ARBA" id="ARBA00022692"/>
    </source>
</evidence>
<dbReference type="PANTHER" id="PTHR30561:SF0">
    <property type="entry name" value="GUANIDINIUM EXPORTER"/>
    <property type="match status" value="1"/>
</dbReference>
<keyword evidence="4 7" id="KW-0812">Transmembrane</keyword>
<keyword evidence="2" id="KW-0813">Transport</keyword>
<protein>
    <submittedName>
        <fullName evidence="9">Multidrug efflux SMR transporter</fullName>
    </submittedName>
</protein>
<name>A0A5J5KXE0_9MICC</name>
<dbReference type="GO" id="GO:0005886">
    <property type="term" value="C:plasma membrane"/>
    <property type="evidence" value="ECO:0007669"/>
    <property type="project" value="UniProtKB-SubCell"/>
</dbReference>
<dbReference type="GO" id="GO:0022857">
    <property type="term" value="F:transmembrane transporter activity"/>
    <property type="evidence" value="ECO:0007669"/>
    <property type="project" value="InterPro"/>
</dbReference>
<dbReference type="InterPro" id="IPR037185">
    <property type="entry name" value="EmrE-like"/>
</dbReference>
<keyword evidence="10" id="KW-1185">Reference proteome</keyword>
<dbReference type="SUPFAM" id="SSF103481">
    <property type="entry name" value="Multidrug resistance efflux transporter EmrE"/>
    <property type="match status" value="1"/>
</dbReference>
<feature type="transmembrane region" description="Helical" evidence="8">
    <location>
        <begin position="82"/>
        <end position="103"/>
    </location>
</feature>
<gene>
    <name evidence="9" type="ORF">FCK90_11965</name>
</gene>
<evidence type="ECO:0000256" key="7">
    <source>
        <dbReference type="RuleBase" id="RU003942"/>
    </source>
</evidence>